<feature type="transmembrane region" description="Helical" evidence="1">
    <location>
        <begin position="185"/>
        <end position="205"/>
    </location>
</feature>
<evidence type="ECO:0008006" key="4">
    <source>
        <dbReference type="Google" id="ProtNLM"/>
    </source>
</evidence>
<proteinExistence type="predicted"/>
<keyword evidence="1" id="KW-0812">Transmembrane</keyword>
<dbReference type="EMBL" id="JAVREL010000004">
    <property type="protein sequence ID" value="MDT0342945.1"/>
    <property type="molecule type" value="Genomic_DNA"/>
</dbReference>
<protein>
    <recommendedName>
        <fullName evidence="4">LytR/CpsA/Psr regulator C-terminal domain-containing protein</fullName>
    </recommendedName>
</protein>
<feature type="transmembrane region" description="Helical" evidence="1">
    <location>
        <begin position="35"/>
        <end position="55"/>
    </location>
</feature>
<evidence type="ECO:0000313" key="2">
    <source>
        <dbReference type="EMBL" id="MDT0342945.1"/>
    </source>
</evidence>
<keyword evidence="1" id="KW-0472">Membrane</keyword>
<organism evidence="2 3">
    <name type="scientific">Streptomyces litchfieldiae</name>
    <dbReference type="NCBI Taxonomy" id="3075543"/>
    <lineage>
        <taxon>Bacteria</taxon>
        <taxon>Bacillati</taxon>
        <taxon>Actinomycetota</taxon>
        <taxon>Actinomycetes</taxon>
        <taxon>Kitasatosporales</taxon>
        <taxon>Streptomycetaceae</taxon>
        <taxon>Streptomyces</taxon>
    </lineage>
</organism>
<keyword evidence="1" id="KW-1133">Transmembrane helix</keyword>
<accession>A0ABU2MN81</accession>
<evidence type="ECO:0000256" key="1">
    <source>
        <dbReference type="SAM" id="Phobius"/>
    </source>
</evidence>
<keyword evidence="3" id="KW-1185">Reference proteome</keyword>
<feature type="transmembrane region" description="Helical" evidence="1">
    <location>
        <begin position="110"/>
        <end position="130"/>
    </location>
</feature>
<reference evidence="3" key="1">
    <citation type="submission" date="2023-07" db="EMBL/GenBank/DDBJ databases">
        <title>30 novel species of actinomycetes from the DSMZ collection.</title>
        <authorList>
            <person name="Nouioui I."/>
        </authorList>
    </citation>
    <scope>NUCLEOTIDE SEQUENCE [LARGE SCALE GENOMIC DNA]</scope>
    <source>
        <strain evidence="3">DSM 44938</strain>
    </source>
</reference>
<comment type="caution">
    <text evidence="2">The sequence shown here is derived from an EMBL/GenBank/DDBJ whole genome shotgun (WGS) entry which is preliminary data.</text>
</comment>
<evidence type="ECO:0000313" key="3">
    <source>
        <dbReference type="Proteomes" id="UP001183246"/>
    </source>
</evidence>
<sequence length="311" mass="32951">MRSARLAAYLFGGAAALGAAAYLVIYLYRWQWQRTIMSGVLLLIVEVLLLGLAVLDRVGRLERRLAEGDRRQEEILEQLRAAERDQRPGPGGPRFAWLTRDLDRDRGRTFVFVPVLMVAGVALSGLAWVVERIARVTVTPAGRRRLAGRLAPLAAPPGGPSAAVPDLPARPAVGGGPRGGRAARAGALVVAAALCAGLFAGLSALTETEPPRRGDETATSLLFTVDGNGIGATRAALAAEQVWERCRDATSLALLQAGLTPLDDGLYAAVIHPSLSDHDELRLRGCLEDAGIDRVQLHILGTGSINAADSR</sequence>
<feature type="transmembrane region" description="Helical" evidence="1">
    <location>
        <begin position="7"/>
        <end position="29"/>
    </location>
</feature>
<dbReference type="RefSeq" id="WP_311704074.1">
    <property type="nucleotide sequence ID" value="NZ_JAVREL010000004.1"/>
</dbReference>
<dbReference type="Proteomes" id="UP001183246">
    <property type="component" value="Unassembled WGS sequence"/>
</dbReference>
<gene>
    <name evidence="2" type="ORF">RM590_09990</name>
</gene>
<name>A0ABU2MN81_9ACTN</name>